<keyword evidence="1" id="KW-1133">Transmembrane helix</keyword>
<evidence type="ECO:0000313" key="3">
    <source>
        <dbReference type="Proteomes" id="UP000614469"/>
    </source>
</evidence>
<proteinExistence type="predicted"/>
<feature type="transmembrane region" description="Helical" evidence="1">
    <location>
        <begin position="91"/>
        <end position="110"/>
    </location>
</feature>
<sequence length="160" mass="18222">MNDFLHRPGFFGTSANFAADFTLVMMILIAALFSVGVFLAVKKKYEQHRWVQTAAASLNAFMVLWMMILPYRDFVAPGIPAQLGEKFHAITTLHAFVGFFALTFGLFVTLRGNGLVPKALKFKNYKLFMRIAYGMYMLTTLLGIWVYLTWFVNNPNPPTY</sequence>
<protein>
    <recommendedName>
        <fullName evidence="4">DUF420 domain-containing protein</fullName>
    </recommendedName>
</protein>
<feature type="transmembrane region" description="Helical" evidence="1">
    <location>
        <begin position="53"/>
        <end position="71"/>
    </location>
</feature>
<gene>
    <name evidence="2" type="ORF">H8E29_08745</name>
</gene>
<dbReference type="AlphaFoldDB" id="A0A8J6TJA6"/>
<organism evidence="2 3">
    <name type="scientific">Candidatus Desulfolinea nitratireducens</name>
    <dbReference type="NCBI Taxonomy" id="2841698"/>
    <lineage>
        <taxon>Bacteria</taxon>
        <taxon>Bacillati</taxon>
        <taxon>Chloroflexota</taxon>
        <taxon>Anaerolineae</taxon>
        <taxon>Anaerolineales</taxon>
        <taxon>Anaerolineales incertae sedis</taxon>
        <taxon>Candidatus Desulfolinea</taxon>
    </lineage>
</organism>
<accession>A0A8J6TJA6</accession>
<comment type="caution">
    <text evidence="2">The sequence shown here is derived from an EMBL/GenBank/DDBJ whole genome shotgun (WGS) entry which is preliminary data.</text>
</comment>
<keyword evidence="1" id="KW-0472">Membrane</keyword>
<keyword evidence="1" id="KW-0812">Transmembrane</keyword>
<dbReference type="Proteomes" id="UP000614469">
    <property type="component" value="Unassembled WGS sequence"/>
</dbReference>
<name>A0A8J6TJA6_9CHLR</name>
<evidence type="ECO:0000256" key="1">
    <source>
        <dbReference type="SAM" id="Phobius"/>
    </source>
</evidence>
<feature type="transmembrane region" description="Helical" evidence="1">
    <location>
        <begin position="131"/>
        <end position="152"/>
    </location>
</feature>
<evidence type="ECO:0008006" key="4">
    <source>
        <dbReference type="Google" id="ProtNLM"/>
    </source>
</evidence>
<reference evidence="2 3" key="1">
    <citation type="submission" date="2020-08" db="EMBL/GenBank/DDBJ databases">
        <title>Bridging the membrane lipid divide: bacteria of the FCB group superphylum have the potential to synthesize archaeal ether lipids.</title>
        <authorList>
            <person name="Villanueva L."/>
            <person name="Von Meijenfeldt F.A.B."/>
            <person name="Westbye A.B."/>
            <person name="Yadav S."/>
            <person name="Hopmans E.C."/>
            <person name="Dutilh B.E."/>
            <person name="Sinninghe Damste J.S."/>
        </authorList>
    </citation>
    <scope>NUCLEOTIDE SEQUENCE [LARGE SCALE GENOMIC DNA]</scope>
    <source>
        <strain evidence="2">NIOZ-UU36</strain>
    </source>
</reference>
<dbReference type="EMBL" id="JACNJN010000104">
    <property type="protein sequence ID" value="MBC8335337.1"/>
    <property type="molecule type" value="Genomic_DNA"/>
</dbReference>
<feature type="transmembrane region" description="Helical" evidence="1">
    <location>
        <begin position="20"/>
        <end position="41"/>
    </location>
</feature>
<evidence type="ECO:0000313" key="2">
    <source>
        <dbReference type="EMBL" id="MBC8335337.1"/>
    </source>
</evidence>